<comment type="subunit">
    <text evidence="3">Interacts with GyrB.</text>
</comment>
<dbReference type="PANTHER" id="PTHR36150:SF1">
    <property type="entry name" value="DNA GYRASE INHIBITOR YACG"/>
    <property type="match status" value="1"/>
</dbReference>
<feature type="binding site" evidence="3">
    <location>
        <position position="33"/>
    </location>
    <ligand>
        <name>Zn(2+)</name>
        <dbReference type="ChEBI" id="CHEBI:29105"/>
    </ligand>
</feature>
<evidence type="ECO:0000256" key="1">
    <source>
        <dbReference type="ARBA" id="ARBA00022723"/>
    </source>
</evidence>
<feature type="binding site" evidence="3">
    <location>
        <position position="10"/>
    </location>
    <ligand>
        <name>Zn(2+)</name>
        <dbReference type="ChEBI" id="CHEBI:29105"/>
    </ligand>
</feature>
<dbReference type="RefSeq" id="WP_345487643.1">
    <property type="nucleotide sequence ID" value="NZ_BAABHY010000001.1"/>
</dbReference>
<evidence type="ECO:0000256" key="2">
    <source>
        <dbReference type="ARBA" id="ARBA00022833"/>
    </source>
</evidence>
<organism evidence="4 5">
    <name type="scientific">Orbus sasakiae</name>
    <dbReference type="NCBI Taxonomy" id="1078475"/>
    <lineage>
        <taxon>Bacteria</taxon>
        <taxon>Pseudomonadati</taxon>
        <taxon>Pseudomonadota</taxon>
        <taxon>Gammaproteobacteria</taxon>
        <taxon>Orbales</taxon>
        <taxon>Orbaceae</taxon>
        <taxon>Orbus</taxon>
    </lineage>
</organism>
<reference evidence="5" key="1">
    <citation type="journal article" date="2019" name="Int. J. Syst. Evol. Microbiol.">
        <title>The Global Catalogue of Microorganisms (GCM) 10K type strain sequencing project: providing services to taxonomists for standard genome sequencing and annotation.</title>
        <authorList>
            <consortium name="The Broad Institute Genomics Platform"/>
            <consortium name="The Broad Institute Genome Sequencing Center for Infectious Disease"/>
            <person name="Wu L."/>
            <person name="Ma J."/>
        </authorList>
    </citation>
    <scope>NUCLEOTIDE SEQUENCE [LARGE SCALE GENOMIC DNA]</scope>
    <source>
        <strain evidence="5">JCM 18050</strain>
    </source>
</reference>
<evidence type="ECO:0000313" key="5">
    <source>
        <dbReference type="Proteomes" id="UP001500171"/>
    </source>
</evidence>
<evidence type="ECO:0000313" key="4">
    <source>
        <dbReference type="EMBL" id="GAA5104063.1"/>
    </source>
</evidence>
<comment type="similarity">
    <text evidence="3">Belongs to the DNA gyrase inhibitor YacG family.</text>
</comment>
<feature type="binding site" evidence="3">
    <location>
        <position position="29"/>
    </location>
    <ligand>
        <name>Zn(2+)</name>
        <dbReference type="ChEBI" id="CHEBI:29105"/>
    </ligand>
</feature>
<feature type="binding site" evidence="3">
    <location>
        <position position="13"/>
    </location>
    <ligand>
        <name>Zn(2+)</name>
        <dbReference type="ChEBI" id="CHEBI:29105"/>
    </ligand>
</feature>
<name>A0ABP9MXU0_9GAMM</name>
<dbReference type="Gene3D" id="3.30.50.10">
    <property type="entry name" value="Erythroid Transcription Factor GATA-1, subunit A"/>
    <property type="match status" value="1"/>
</dbReference>
<dbReference type="InterPro" id="IPR005584">
    <property type="entry name" value="DNA_gyrase_inhibitor_YacG"/>
</dbReference>
<proteinExistence type="inferred from homology"/>
<dbReference type="PANTHER" id="PTHR36150">
    <property type="entry name" value="DNA GYRASE INHIBITOR YACG"/>
    <property type="match status" value="1"/>
</dbReference>
<dbReference type="InterPro" id="IPR013088">
    <property type="entry name" value="Znf_NHR/GATA"/>
</dbReference>
<keyword evidence="1 3" id="KW-0479">Metal-binding</keyword>
<dbReference type="Pfam" id="PF03884">
    <property type="entry name" value="YacG"/>
    <property type="match status" value="1"/>
</dbReference>
<keyword evidence="2 3" id="KW-0862">Zinc</keyword>
<protein>
    <recommendedName>
        <fullName evidence="3">DNA gyrase inhibitor YacG</fullName>
    </recommendedName>
</protein>
<accession>A0ABP9MXU0</accession>
<comment type="cofactor">
    <cofactor evidence="3">
        <name>Zn(2+)</name>
        <dbReference type="ChEBI" id="CHEBI:29105"/>
    </cofactor>
    <text evidence="3">Binds 1 zinc ion.</text>
</comment>
<dbReference type="HAMAP" id="MF_00649">
    <property type="entry name" value="DNA_gyrase_inhibitor_YacG"/>
    <property type="match status" value="1"/>
</dbReference>
<comment type="function">
    <text evidence="3">Inhibits all the catalytic activities of DNA gyrase by preventing its interaction with DNA. Acts by binding directly to the C-terminal domain of GyrB, which probably disrupts DNA binding by the gyrase.</text>
</comment>
<comment type="caution">
    <text evidence="4">The sequence shown here is derived from an EMBL/GenBank/DDBJ whole genome shotgun (WGS) entry which is preliminary data.</text>
</comment>
<dbReference type="NCBIfam" id="NF001638">
    <property type="entry name" value="PRK00418.1"/>
    <property type="match status" value="1"/>
</dbReference>
<keyword evidence="5" id="KW-1185">Reference proteome</keyword>
<sequence>MKKEKITVNCPTCQKMIEWDETNPYRPFCSKRCQLIDLGEWANESHRIPTDELNEHDLWSENDSYQFDRKDN</sequence>
<dbReference type="Proteomes" id="UP001500171">
    <property type="component" value="Unassembled WGS sequence"/>
</dbReference>
<dbReference type="EMBL" id="BAABHY010000001">
    <property type="protein sequence ID" value="GAA5104063.1"/>
    <property type="molecule type" value="Genomic_DNA"/>
</dbReference>
<gene>
    <name evidence="3 4" type="primary">yacG</name>
    <name evidence="4" type="ORF">GCM10023211_01140</name>
</gene>
<evidence type="ECO:0000256" key="3">
    <source>
        <dbReference type="HAMAP-Rule" id="MF_00649"/>
    </source>
</evidence>
<dbReference type="SUPFAM" id="SSF57716">
    <property type="entry name" value="Glucocorticoid receptor-like (DNA-binding domain)"/>
    <property type="match status" value="1"/>
</dbReference>